<dbReference type="PANTHER" id="PTHR31425:SF50">
    <property type="entry name" value="FT-INTERACTING PROTEIN 3-RELATED"/>
    <property type="match status" value="1"/>
</dbReference>
<dbReference type="InterPro" id="IPR035892">
    <property type="entry name" value="C2_domain_sf"/>
</dbReference>
<evidence type="ECO:0000313" key="4">
    <source>
        <dbReference type="Proteomes" id="UP000594261"/>
    </source>
</evidence>
<dbReference type="Gramene" id="QL09p028084:mrna">
    <property type="protein sequence ID" value="QL09p028084:mrna"/>
    <property type="gene ID" value="QL09p028084"/>
</dbReference>
<dbReference type="Proteomes" id="UP000594261">
    <property type="component" value="Chromosome 9"/>
</dbReference>
<dbReference type="Pfam" id="PF00168">
    <property type="entry name" value="C2"/>
    <property type="match status" value="3"/>
</dbReference>
<keyword evidence="4" id="KW-1185">Reference proteome</keyword>
<feature type="domain" description="C2" evidence="2">
    <location>
        <begin position="270"/>
        <end position="351"/>
    </location>
</feature>
<dbReference type="AlphaFoldDB" id="A0A7N2MK59"/>
<dbReference type="OMA" id="FIDSWIW"/>
<dbReference type="PANTHER" id="PTHR31425">
    <property type="entry name" value="PHOSPHORIBOSYLANTHRANILATE TRANSFERASE ISOFORM 1"/>
    <property type="match status" value="1"/>
</dbReference>
<feature type="region of interest" description="Disordered" evidence="1">
    <location>
        <begin position="1"/>
        <end position="21"/>
    </location>
</feature>
<dbReference type="PROSITE" id="PS50004">
    <property type="entry name" value="C2"/>
    <property type="match status" value="2"/>
</dbReference>
<reference evidence="3 4" key="1">
    <citation type="journal article" date="2016" name="G3 (Bethesda)">
        <title>First Draft Assembly and Annotation of the Genome of a California Endemic Oak Quercus lobata Nee (Fagaceae).</title>
        <authorList>
            <person name="Sork V.L."/>
            <person name="Fitz-Gibbon S.T."/>
            <person name="Puiu D."/>
            <person name="Crepeau M."/>
            <person name="Gugger P.F."/>
            <person name="Sherman R."/>
            <person name="Stevens K."/>
            <person name="Langley C.H."/>
            <person name="Pellegrini M."/>
            <person name="Salzberg S.L."/>
        </authorList>
    </citation>
    <scope>NUCLEOTIDE SEQUENCE [LARGE SCALE GENOMIC DNA]</scope>
    <source>
        <strain evidence="3 4">cv. SW786</strain>
    </source>
</reference>
<dbReference type="EnsemblPlants" id="QL09p028084:mrna">
    <property type="protein sequence ID" value="QL09p028084:mrna"/>
    <property type="gene ID" value="QL09p028084"/>
</dbReference>
<protein>
    <recommendedName>
        <fullName evidence="2">C2 domain-containing protein</fullName>
    </recommendedName>
</protein>
<name>A0A7N2MK59_QUELO</name>
<evidence type="ECO:0000256" key="1">
    <source>
        <dbReference type="SAM" id="MobiDB-lite"/>
    </source>
</evidence>
<dbReference type="InterPro" id="IPR000008">
    <property type="entry name" value="C2_dom"/>
</dbReference>
<dbReference type="InParanoid" id="A0A7N2MK59"/>
<proteinExistence type="predicted"/>
<accession>A0A7N2MK59</accession>
<evidence type="ECO:0000259" key="2">
    <source>
        <dbReference type="PROSITE" id="PS50004"/>
    </source>
</evidence>
<reference evidence="3" key="2">
    <citation type="submission" date="2021-01" db="UniProtKB">
        <authorList>
            <consortium name="EnsemblPlants"/>
        </authorList>
    </citation>
    <scope>IDENTIFICATION</scope>
</reference>
<sequence>MQKPTPPGEFSLKETEPSLGGKKVTGSELVEQIYYLMSRLSRPRICLKNMSQVFAISKDRLQSSVLEVIVKDKDIENANNAFMGLVSFDLNRVPTRVPPDNPLAPQWYSFDNDRGKKVEGELMLAVWMGTQADEAFSEAWCSDAFGVGGTDDIANIRSRVYLSPKLSDVRVNVIEAIDLQLSDKRRSPEVFVKAQLRNQVLKSGISQIRTVNPLWNEDLMFVVAEPFDEPLILSVEDRVAPDKDELLGRCKIPFQDVDWRLDYFKQPVIGRCDFRPTAEELRRPEIGILEAKELAPMKTKDEVGTTDAYCVAKYGEKWKRTRTISNSFGPKWNEQYSWEVFDPCTVITIGN</sequence>
<dbReference type="EMBL" id="LRBV02000009">
    <property type="status" value="NOT_ANNOTATED_CDS"/>
    <property type="molecule type" value="Genomic_DNA"/>
</dbReference>
<dbReference type="SMART" id="SM00239">
    <property type="entry name" value="C2"/>
    <property type="match status" value="1"/>
</dbReference>
<feature type="domain" description="C2" evidence="2">
    <location>
        <begin position="147"/>
        <end position="268"/>
    </location>
</feature>
<dbReference type="InterPro" id="IPR047259">
    <property type="entry name" value="QUIRKY-like"/>
</dbReference>
<dbReference type="SUPFAM" id="SSF49562">
    <property type="entry name" value="C2 domain (Calcium/lipid-binding domain, CaLB)"/>
    <property type="match status" value="3"/>
</dbReference>
<evidence type="ECO:0000313" key="3">
    <source>
        <dbReference type="EnsemblPlants" id="QL09p028084:mrna"/>
    </source>
</evidence>
<dbReference type="Gene3D" id="2.60.40.150">
    <property type="entry name" value="C2 domain"/>
    <property type="match status" value="2"/>
</dbReference>
<organism evidence="3 4">
    <name type="scientific">Quercus lobata</name>
    <name type="common">Valley oak</name>
    <dbReference type="NCBI Taxonomy" id="97700"/>
    <lineage>
        <taxon>Eukaryota</taxon>
        <taxon>Viridiplantae</taxon>
        <taxon>Streptophyta</taxon>
        <taxon>Embryophyta</taxon>
        <taxon>Tracheophyta</taxon>
        <taxon>Spermatophyta</taxon>
        <taxon>Magnoliopsida</taxon>
        <taxon>eudicotyledons</taxon>
        <taxon>Gunneridae</taxon>
        <taxon>Pentapetalae</taxon>
        <taxon>rosids</taxon>
        <taxon>fabids</taxon>
        <taxon>Fagales</taxon>
        <taxon>Fagaceae</taxon>
        <taxon>Quercus</taxon>
    </lineage>
</organism>